<evidence type="ECO:0000313" key="7">
    <source>
        <dbReference type="EMBL" id="KAK3728694.1"/>
    </source>
</evidence>
<evidence type="ECO:0000256" key="5">
    <source>
        <dbReference type="SAM" id="MobiDB-lite"/>
    </source>
</evidence>
<feature type="region of interest" description="Disordered" evidence="5">
    <location>
        <begin position="1266"/>
        <end position="1285"/>
    </location>
</feature>
<reference evidence="7" key="1">
    <citation type="journal article" date="2023" name="G3 (Bethesda)">
        <title>A reference genome for the long-term kleptoplast-retaining sea slug Elysia crispata morphotype clarki.</title>
        <authorList>
            <person name="Eastman K.E."/>
            <person name="Pendleton A.L."/>
            <person name="Shaikh M.A."/>
            <person name="Suttiyut T."/>
            <person name="Ogas R."/>
            <person name="Tomko P."/>
            <person name="Gavelis G."/>
            <person name="Widhalm J.R."/>
            <person name="Wisecaver J.H."/>
        </authorList>
    </citation>
    <scope>NUCLEOTIDE SEQUENCE</scope>
    <source>
        <strain evidence="7">ECLA1</strain>
    </source>
</reference>
<comment type="caution">
    <text evidence="7">The sequence shown here is derived from an EMBL/GenBank/DDBJ whole genome shotgun (WGS) entry which is preliminary data.</text>
</comment>
<feature type="compositionally biased region" description="Basic residues" evidence="5">
    <location>
        <begin position="440"/>
        <end position="452"/>
    </location>
</feature>
<keyword evidence="1" id="KW-0479">Metal-binding</keyword>
<feature type="region of interest" description="Disordered" evidence="5">
    <location>
        <begin position="408"/>
        <end position="460"/>
    </location>
</feature>
<dbReference type="Proteomes" id="UP001283361">
    <property type="component" value="Unassembled WGS sequence"/>
</dbReference>
<feature type="compositionally biased region" description="Low complexity" evidence="5">
    <location>
        <begin position="844"/>
        <end position="856"/>
    </location>
</feature>
<dbReference type="Pfam" id="PF00097">
    <property type="entry name" value="zf-C3HC4"/>
    <property type="match status" value="1"/>
</dbReference>
<evidence type="ECO:0000256" key="1">
    <source>
        <dbReference type="ARBA" id="ARBA00022723"/>
    </source>
</evidence>
<protein>
    <recommendedName>
        <fullName evidence="6">RING-type domain-containing protein</fullName>
    </recommendedName>
</protein>
<evidence type="ECO:0000256" key="3">
    <source>
        <dbReference type="ARBA" id="ARBA00022833"/>
    </source>
</evidence>
<dbReference type="InterPro" id="IPR047153">
    <property type="entry name" value="TRIM45/56/19-like"/>
</dbReference>
<proteinExistence type="predicted"/>
<dbReference type="SUPFAM" id="SSF57850">
    <property type="entry name" value="RING/U-box"/>
    <property type="match status" value="1"/>
</dbReference>
<keyword evidence="3" id="KW-0862">Zinc</keyword>
<feature type="compositionally biased region" description="Basic residues" evidence="5">
    <location>
        <begin position="1665"/>
        <end position="1678"/>
    </location>
</feature>
<feature type="compositionally biased region" description="Basic and acidic residues" evidence="5">
    <location>
        <begin position="154"/>
        <end position="163"/>
    </location>
</feature>
<feature type="compositionally biased region" description="Low complexity" evidence="5">
    <location>
        <begin position="933"/>
        <end position="945"/>
    </location>
</feature>
<feature type="compositionally biased region" description="Acidic residues" evidence="5">
    <location>
        <begin position="164"/>
        <end position="177"/>
    </location>
</feature>
<dbReference type="InterPro" id="IPR001841">
    <property type="entry name" value="Znf_RING"/>
</dbReference>
<feature type="compositionally biased region" description="Basic and acidic residues" evidence="5">
    <location>
        <begin position="521"/>
        <end position="533"/>
    </location>
</feature>
<feature type="compositionally biased region" description="Basic and acidic residues" evidence="5">
    <location>
        <begin position="764"/>
        <end position="776"/>
    </location>
</feature>
<keyword evidence="2 4" id="KW-0863">Zinc-finger</keyword>
<name>A0AAE0Y0G5_9GAST</name>
<feature type="compositionally biased region" description="Polar residues" evidence="5">
    <location>
        <begin position="115"/>
        <end position="138"/>
    </location>
</feature>
<feature type="compositionally biased region" description="Low complexity" evidence="5">
    <location>
        <begin position="1369"/>
        <end position="1392"/>
    </location>
</feature>
<feature type="region of interest" description="Disordered" evidence="5">
    <location>
        <begin position="837"/>
        <end position="860"/>
    </location>
</feature>
<feature type="region of interest" description="Disordered" evidence="5">
    <location>
        <begin position="709"/>
        <end position="783"/>
    </location>
</feature>
<feature type="compositionally biased region" description="Low complexity" evidence="5">
    <location>
        <begin position="997"/>
        <end position="1023"/>
    </location>
</feature>
<evidence type="ECO:0000259" key="6">
    <source>
        <dbReference type="PROSITE" id="PS50089"/>
    </source>
</evidence>
<dbReference type="PANTHER" id="PTHR25462:SF296">
    <property type="entry name" value="MEIOTIC P26, ISOFORM F"/>
    <property type="match status" value="1"/>
</dbReference>
<dbReference type="EMBL" id="JAWDGP010007174">
    <property type="protein sequence ID" value="KAK3728694.1"/>
    <property type="molecule type" value="Genomic_DNA"/>
</dbReference>
<feature type="compositionally biased region" description="Basic and acidic residues" evidence="5">
    <location>
        <begin position="1655"/>
        <end position="1664"/>
    </location>
</feature>
<feature type="compositionally biased region" description="Low complexity" evidence="5">
    <location>
        <begin position="419"/>
        <end position="434"/>
    </location>
</feature>
<dbReference type="Gene3D" id="3.30.40.10">
    <property type="entry name" value="Zinc/RING finger domain, C3HC4 (zinc finger)"/>
    <property type="match status" value="1"/>
</dbReference>
<dbReference type="SMART" id="SM00184">
    <property type="entry name" value="RING"/>
    <property type="match status" value="1"/>
</dbReference>
<feature type="domain" description="RING-type" evidence="6">
    <location>
        <begin position="35"/>
        <end position="78"/>
    </location>
</feature>
<feature type="region of interest" description="Disordered" evidence="5">
    <location>
        <begin position="1540"/>
        <end position="1562"/>
    </location>
</feature>
<feature type="region of interest" description="Disordered" evidence="5">
    <location>
        <begin position="521"/>
        <end position="610"/>
    </location>
</feature>
<gene>
    <name evidence="7" type="ORF">RRG08_041878</name>
</gene>
<evidence type="ECO:0000313" key="8">
    <source>
        <dbReference type="Proteomes" id="UP001283361"/>
    </source>
</evidence>
<dbReference type="InterPro" id="IPR018957">
    <property type="entry name" value="Znf_C3HC4_RING-type"/>
</dbReference>
<evidence type="ECO:0000256" key="2">
    <source>
        <dbReference type="ARBA" id="ARBA00022771"/>
    </source>
</evidence>
<feature type="region of interest" description="Disordered" evidence="5">
    <location>
        <begin position="1344"/>
        <end position="1443"/>
    </location>
</feature>
<feature type="compositionally biased region" description="Low complexity" evidence="5">
    <location>
        <begin position="1344"/>
        <end position="1354"/>
    </location>
</feature>
<feature type="region of interest" description="Disordered" evidence="5">
    <location>
        <begin position="111"/>
        <end position="197"/>
    </location>
</feature>
<dbReference type="PANTHER" id="PTHR25462">
    <property type="entry name" value="BONUS, ISOFORM C-RELATED"/>
    <property type="match status" value="1"/>
</dbReference>
<dbReference type="PROSITE" id="PS00518">
    <property type="entry name" value="ZF_RING_1"/>
    <property type="match status" value="1"/>
</dbReference>
<feature type="region of interest" description="Disordered" evidence="5">
    <location>
        <begin position="488"/>
        <end position="507"/>
    </location>
</feature>
<feature type="region of interest" description="Disordered" evidence="5">
    <location>
        <begin position="997"/>
        <end position="1032"/>
    </location>
</feature>
<evidence type="ECO:0000256" key="4">
    <source>
        <dbReference type="PROSITE-ProRule" id="PRU00175"/>
    </source>
</evidence>
<dbReference type="InterPro" id="IPR013083">
    <property type="entry name" value="Znf_RING/FYVE/PHD"/>
</dbReference>
<dbReference type="PROSITE" id="PS50089">
    <property type="entry name" value="ZF_RING_2"/>
    <property type="match status" value="1"/>
</dbReference>
<dbReference type="GO" id="GO:0008270">
    <property type="term" value="F:zinc ion binding"/>
    <property type="evidence" value="ECO:0007669"/>
    <property type="project" value="UniProtKB-KW"/>
</dbReference>
<feature type="region of interest" description="Disordered" evidence="5">
    <location>
        <begin position="1"/>
        <end position="20"/>
    </location>
</feature>
<feature type="region of interest" description="Disordered" evidence="5">
    <location>
        <begin position="922"/>
        <end position="945"/>
    </location>
</feature>
<feature type="region of interest" description="Disordered" evidence="5">
    <location>
        <begin position="1598"/>
        <end position="1678"/>
    </location>
</feature>
<feature type="compositionally biased region" description="Polar residues" evidence="5">
    <location>
        <begin position="1405"/>
        <end position="1434"/>
    </location>
</feature>
<accession>A0AAE0Y0G5</accession>
<dbReference type="InterPro" id="IPR017907">
    <property type="entry name" value="Znf_RING_CS"/>
</dbReference>
<sequence length="1678" mass="180568">MEHARPPPEAETITSADVESTADSPATLTANLFFCSLCQSVYRQAKILPCLHSFCRPCLVGLITHGPAGSSIHCPLCQYRAPLPSSGVIGVPDNTFLNRLCQQYAREIQSKMGDGNSTSQSQKQPELPTRLTSRTSSEGRVPGSRRGQDAPPRQGRDTRASRGDEEDEEEEEEEEENGAPRDPYASERAAPSEGADNETTLEAIHNRNRLQAKVMGLQGEALRLTYAIDHINSWPAEWQQKREDLKRAVRAHSSQLQFAVKRAERALLAKIEEGGREADHRFMRAAEVGKQRLRDSLRNVLHEVNVLKGVRELGMDAEVNTMCAFLLGRSVGMEEVALDMPAVALEGLGRKESEIHDMVTGSFGDLIFSEQHTNVFKPEPVDFSEIPVENFVSKTAVNEETIIIVPNIQKDGKGTNSATTEVSSTSPTDSSPEEGPGERRPRKRSTADKRRHMTDLGLDSPDVREYLAQFQTARETFRTRRREILQQGQLGRISAASPGGGPDSGEWGLEAVRARLRSSSREGGRIHSLDRGHPQLVPTGVPVSEIPSLMRRRGSAPVQRSSSMSRLTTAGQTEGASLTAGSKYLSGKPPPSPVREESASPHAKGSTAKEGTTAADFYHSLLSPQLQRRPVVRERRHSLEAVPALEGMSIPAAAELLTQGETTEGGSGYVSSRPIRRAISSAADKRAKIEILRETWHRRREILIQNEGFVTLDSSGSPRQGSDSTGSPRQGPSPPPTSSTAQANVTQQAGYEKISAKKAPMSEAQHDTQLESRTKEPSGLASRLSELDHHVVRTEVSHTSPASAATFYTAMYSSHGGPAPHLVNTVKISIPEVNERVSPIPEPTTTSTSASAVTSSEQPKERIIEITKTEPKKDFMEMTDEKIIKLPQPAMSVAADTQSIEQQEDEVENITTDTFTIPIQVSKTEPQQPPAPAATTTADQTRPTSAAPTYFFKSRLTGLPVGGVVAPVGPPKPTHFFTSRLTGLPVGGPVATAASTVTSSTARIPPKTSSVTADTTAATAASDNVPSPRQTTVTSEPFAKATDAVATSRKPTTSAVTTTTTATSDSFVFPAKTTLVATLPPTTTDAPLTTSSYFQSRLSGVAADNALYTNNRTDIITPNYATESTTTAYTPPLVADTSTVEHFTPAESDKAYKKPTAAATINVSSRSSQRYITEALGSKTVDSSNVTQSTTITSTAVPLFKSRLTGTTTGEPTHSTSVSVSTLTTTTSATTSTPFFQSRLTRDPVGRVTTSEVKAQETYTVKTAVSEMSESSTSQTARYPSRYSSESRFTPRETVDVASLISAMYKGNEKKIMDTTAGQEHKIISSGITTTPSDTATATTASATAMSNAAGTGTVRRELPPLRSAPAFSYTRRYNLSSSSSPSRPSTATNASENVNRERLVGTTPLDTRSPSGKGIGQTTDSKITEVSLTAKPSSTEDRYSQGVKSGTVYQSVPTAYTYQSSRSAQGLQMYPTTSRDESGRYGGVTSLTTSSNEAMTFQSHKLDYPRAHLPDVIPETTAAKELTIRASETKEEIPVEVRIESKPDAPKETTGTQIQGKAGFAKTNEEVKKSFGFTVDSEISRGKSITDAIRRSSSPLMARYSPATARRSGVPEPLDLQGGAVARSPTDCGEGKEVSSPSSRSPIPSPSSPNPGERGIKGRLKEIARKKKERWRHLTIH</sequence>
<feature type="compositionally biased region" description="Polar residues" evidence="5">
    <location>
        <begin position="558"/>
        <end position="580"/>
    </location>
</feature>
<feature type="compositionally biased region" description="Polar residues" evidence="5">
    <location>
        <begin position="712"/>
        <end position="723"/>
    </location>
</feature>
<keyword evidence="8" id="KW-1185">Reference proteome</keyword>
<organism evidence="7 8">
    <name type="scientific">Elysia crispata</name>
    <name type="common">lettuce slug</name>
    <dbReference type="NCBI Taxonomy" id="231223"/>
    <lineage>
        <taxon>Eukaryota</taxon>
        <taxon>Metazoa</taxon>
        <taxon>Spiralia</taxon>
        <taxon>Lophotrochozoa</taxon>
        <taxon>Mollusca</taxon>
        <taxon>Gastropoda</taxon>
        <taxon>Heterobranchia</taxon>
        <taxon>Euthyneura</taxon>
        <taxon>Panpulmonata</taxon>
        <taxon>Sacoglossa</taxon>
        <taxon>Placobranchoidea</taxon>
        <taxon>Plakobranchidae</taxon>
        <taxon>Elysia</taxon>
    </lineage>
</organism>